<dbReference type="InterPro" id="IPR001173">
    <property type="entry name" value="Glyco_trans_2-like"/>
</dbReference>
<proteinExistence type="inferred from homology"/>
<reference evidence="6" key="2">
    <citation type="journal article" date="2021" name="PeerJ">
        <title>Extensive microbial diversity within the chicken gut microbiome revealed by metagenomics and culture.</title>
        <authorList>
            <person name="Gilroy R."/>
            <person name="Ravi A."/>
            <person name="Getino M."/>
            <person name="Pursley I."/>
            <person name="Horton D.L."/>
            <person name="Alikhan N.F."/>
            <person name="Baker D."/>
            <person name="Gharbi K."/>
            <person name="Hall N."/>
            <person name="Watson M."/>
            <person name="Adriaenssens E.M."/>
            <person name="Foster-Nyarko E."/>
            <person name="Jarju S."/>
            <person name="Secka A."/>
            <person name="Antonio M."/>
            <person name="Oren A."/>
            <person name="Chaudhuri R.R."/>
            <person name="La Ragione R."/>
            <person name="Hildebrand F."/>
            <person name="Pallen M.J."/>
        </authorList>
    </citation>
    <scope>NUCLEOTIDE SEQUENCE</scope>
    <source>
        <strain evidence="6">ChiSjej1B19-7085</strain>
    </source>
</reference>
<keyword evidence="3" id="KW-0808">Transferase</keyword>
<evidence type="ECO:0000256" key="3">
    <source>
        <dbReference type="ARBA" id="ARBA00022679"/>
    </source>
</evidence>
<gene>
    <name evidence="6" type="ORF">IAA54_10510</name>
</gene>
<evidence type="ECO:0000259" key="5">
    <source>
        <dbReference type="Pfam" id="PF00535"/>
    </source>
</evidence>
<evidence type="ECO:0000256" key="4">
    <source>
        <dbReference type="SAM" id="Phobius"/>
    </source>
</evidence>
<feature type="transmembrane region" description="Helical" evidence="4">
    <location>
        <begin position="420"/>
        <end position="441"/>
    </location>
</feature>
<feature type="domain" description="Glycosyltransferase 2-like" evidence="5">
    <location>
        <begin position="60"/>
        <end position="213"/>
    </location>
</feature>
<name>A0A9D1J2B5_9FIRM</name>
<keyword evidence="2" id="KW-0328">Glycosyltransferase</keyword>
<dbReference type="InterPro" id="IPR029044">
    <property type="entry name" value="Nucleotide-diphossugar_trans"/>
</dbReference>
<feature type="transmembrane region" description="Helical" evidence="4">
    <location>
        <begin position="387"/>
        <end position="408"/>
    </location>
</feature>
<feature type="transmembrane region" description="Helical" evidence="4">
    <location>
        <begin position="336"/>
        <end position="356"/>
    </location>
</feature>
<protein>
    <submittedName>
        <fullName evidence="6">Glycosyltransferase family 2 protein</fullName>
    </submittedName>
</protein>
<evidence type="ECO:0000313" key="6">
    <source>
        <dbReference type="EMBL" id="HIR58090.1"/>
    </source>
</evidence>
<organism evidence="6 7">
    <name type="scientific">Candidatus Gallacutalibacter pullicola</name>
    <dbReference type="NCBI Taxonomy" id="2840830"/>
    <lineage>
        <taxon>Bacteria</taxon>
        <taxon>Bacillati</taxon>
        <taxon>Bacillota</taxon>
        <taxon>Clostridia</taxon>
        <taxon>Eubacteriales</taxon>
        <taxon>Candidatus Gallacutalibacter</taxon>
    </lineage>
</organism>
<comment type="similarity">
    <text evidence="1">Belongs to the glycosyltransferase 2 family.</text>
</comment>
<evidence type="ECO:0000256" key="1">
    <source>
        <dbReference type="ARBA" id="ARBA00006739"/>
    </source>
</evidence>
<dbReference type="GO" id="GO:0016757">
    <property type="term" value="F:glycosyltransferase activity"/>
    <property type="evidence" value="ECO:0007669"/>
    <property type="project" value="UniProtKB-KW"/>
</dbReference>
<dbReference type="PANTHER" id="PTHR43630:SF1">
    <property type="entry name" value="POLY-BETA-1,6-N-ACETYL-D-GLUCOSAMINE SYNTHASE"/>
    <property type="match status" value="1"/>
</dbReference>
<keyword evidence="4" id="KW-0812">Transmembrane</keyword>
<accession>A0A9D1J2B5</accession>
<sequence>MMDAIKLFLEYVETFFVIYLIGYSTFLFLSVTVGSSVLYRRRQQQMLHNELTHEYYVPVSIIVPAHNEEITVVDTVISLLNLKYRLYEIIVVDDGSTDDTSKVLIEHFHMQQIERPIQRKIRCQPEEYIFQTLREKVPVTLIRKKNGGKADTLNMGINVSQYPYFICMDADSMLQEDALENVVRPILEDENVVACGGLVRIANGVKLKNGRVEEYRMPKKLITCMQVLEYDRSFLASRILMDQFNGNLIISGAFGLFQKEMVIAAGGYDPSTMGEDMELVVKLHVFCRSNQIPYSIRYAPDAICWSQAPESLRDLIKQRRRWYLGLFQSMKKHHQLFLNHRYGIVSFVSYLYFLLYELFSPYIELFGILTTVLACVVNLINVPFMILFFLIYALFGAVLSLTAFLARLHTLGIRLRLSDFLKAVGLCFVEVSFLRFILAWVRMTALIGYKKKKLSWGRIQRYRLNQDRE</sequence>
<dbReference type="Gene3D" id="3.90.550.10">
    <property type="entry name" value="Spore Coat Polysaccharide Biosynthesis Protein SpsA, Chain A"/>
    <property type="match status" value="1"/>
</dbReference>
<dbReference type="Proteomes" id="UP000886785">
    <property type="component" value="Unassembled WGS sequence"/>
</dbReference>
<keyword evidence="4" id="KW-0472">Membrane</keyword>
<reference evidence="6" key="1">
    <citation type="submission" date="2020-10" db="EMBL/GenBank/DDBJ databases">
        <authorList>
            <person name="Gilroy R."/>
        </authorList>
    </citation>
    <scope>NUCLEOTIDE SEQUENCE</scope>
    <source>
        <strain evidence="6">ChiSjej1B19-7085</strain>
    </source>
</reference>
<comment type="caution">
    <text evidence="6">The sequence shown here is derived from an EMBL/GenBank/DDBJ whole genome shotgun (WGS) entry which is preliminary data.</text>
</comment>
<dbReference type="SUPFAM" id="SSF53448">
    <property type="entry name" value="Nucleotide-diphospho-sugar transferases"/>
    <property type="match status" value="1"/>
</dbReference>
<dbReference type="Pfam" id="PF00535">
    <property type="entry name" value="Glycos_transf_2"/>
    <property type="match status" value="1"/>
</dbReference>
<dbReference type="CDD" id="cd06423">
    <property type="entry name" value="CESA_like"/>
    <property type="match status" value="1"/>
</dbReference>
<feature type="transmembrane region" description="Helical" evidence="4">
    <location>
        <begin position="16"/>
        <end position="39"/>
    </location>
</feature>
<keyword evidence="4" id="KW-1133">Transmembrane helix</keyword>
<dbReference type="EMBL" id="DVHF01000133">
    <property type="protein sequence ID" value="HIR58090.1"/>
    <property type="molecule type" value="Genomic_DNA"/>
</dbReference>
<evidence type="ECO:0000313" key="7">
    <source>
        <dbReference type="Proteomes" id="UP000886785"/>
    </source>
</evidence>
<feature type="transmembrane region" description="Helical" evidence="4">
    <location>
        <begin position="362"/>
        <end position="380"/>
    </location>
</feature>
<dbReference type="AlphaFoldDB" id="A0A9D1J2B5"/>
<evidence type="ECO:0000256" key="2">
    <source>
        <dbReference type="ARBA" id="ARBA00022676"/>
    </source>
</evidence>
<dbReference type="PANTHER" id="PTHR43630">
    <property type="entry name" value="POLY-BETA-1,6-N-ACETYL-D-GLUCOSAMINE SYNTHASE"/>
    <property type="match status" value="1"/>
</dbReference>